<evidence type="ECO:0000313" key="3">
    <source>
        <dbReference type="Proteomes" id="UP000235484"/>
    </source>
</evidence>
<protein>
    <submittedName>
        <fullName evidence="2">Uncharacterized protein</fullName>
    </submittedName>
</protein>
<proteinExistence type="predicted"/>
<evidence type="ECO:0000256" key="1">
    <source>
        <dbReference type="SAM" id="Phobius"/>
    </source>
</evidence>
<keyword evidence="1" id="KW-1133">Transmembrane helix</keyword>
<feature type="transmembrane region" description="Helical" evidence="1">
    <location>
        <begin position="14"/>
        <end position="32"/>
    </location>
</feature>
<name>A0A0U5JU79_LIMRT</name>
<sequence length="38" mass="4312">MKCPCHNLSKNKKIALLTLVAGALIWPIYLLYKLAKKN</sequence>
<keyword evidence="1" id="KW-0472">Membrane</keyword>
<gene>
    <name evidence="2" type="ORF">LRLP16767_LR202_00141</name>
</gene>
<organism evidence="2 3">
    <name type="scientific">Limosilactobacillus reuteri</name>
    <name type="common">Lactobacillus reuteri</name>
    <dbReference type="NCBI Taxonomy" id="1598"/>
    <lineage>
        <taxon>Bacteria</taxon>
        <taxon>Bacillati</taxon>
        <taxon>Bacillota</taxon>
        <taxon>Bacilli</taxon>
        <taxon>Lactobacillales</taxon>
        <taxon>Lactobacillaceae</taxon>
        <taxon>Limosilactobacillus</taxon>
    </lineage>
</organism>
<dbReference type="Proteomes" id="UP000235484">
    <property type="component" value="Unassembled WGS sequence"/>
</dbReference>
<dbReference type="EMBL" id="LN887511">
    <property type="protein sequence ID" value="CUR40091.1"/>
    <property type="molecule type" value="Genomic_DNA"/>
</dbReference>
<reference evidence="3" key="1">
    <citation type="submission" date="2015-10" db="EMBL/GenBank/DDBJ databases">
        <authorList>
            <person name="Crossman L.C."/>
        </authorList>
    </citation>
    <scope>NUCLEOTIDE SEQUENCE [LARGE SCALE GENOMIC DNA]</scope>
    <source>
        <strain evidence="3">20-2</strain>
    </source>
</reference>
<evidence type="ECO:0000313" key="2">
    <source>
        <dbReference type="EMBL" id="CUR40091.1"/>
    </source>
</evidence>
<dbReference type="AlphaFoldDB" id="A0A0U5JU79"/>
<accession>A0A0U5JU79</accession>
<keyword evidence="1" id="KW-0812">Transmembrane</keyword>